<evidence type="ECO:0000313" key="1">
    <source>
        <dbReference type="EMBL" id="TFK14326.1"/>
    </source>
</evidence>
<gene>
    <name evidence="1" type="ORF">DR999_PMT02128</name>
</gene>
<accession>A0A4D9EV01</accession>
<evidence type="ECO:0000313" key="2">
    <source>
        <dbReference type="Proteomes" id="UP000297703"/>
    </source>
</evidence>
<keyword evidence="2" id="KW-1185">Reference proteome</keyword>
<organism evidence="1 2">
    <name type="scientific">Platysternon megacephalum</name>
    <name type="common">big-headed turtle</name>
    <dbReference type="NCBI Taxonomy" id="55544"/>
    <lineage>
        <taxon>Eukaryota</taxon>
        <taxon>Metazoa</taxon>
        <taxon>Chordata</taxon>
        <taxon>Craniata</taxon>
        <taxon>Vertebrata</taxon>
        <taxon>Euteleostomi</taxon>
        <taxon>Archelosauria</taxon>
        <taxon>Testudinata</taxon>
        <taxon>Testudines</taxon>
        <taxon>Cryptodira</taxon>
        <taxon>Durocryptodira</taxon>
        <taxon>Testudinoidea</taxon>
        <taxon>Platysternidae</taxon>
        <taxon>Platysternon</taxon>
    </lineage>
</organism>
<reference evidence="1 2" key="1">
    <citation type="submission" date="2019-04" db="EMBL/GenBank/DDBJ databases">
        <title>Draft genome of the big-headed turtle Platysternon megacephalum.</title>
        <authorList>
            <person name="Gong S."/>
        </authorList>
    </citation>
    <scope>NUCLEOTIDE SEQUENCE [LARGE SCALE GENOMIC DNA]</scope>
    <source>
        <strain evidence="1">DO16091913</strain>
        <tissue evidence="1">Muscle</tissue>
    </source>
</reference>
<dbReference type="Proteomes" id="UP000297703">
    <property type="component" value="Unassembled WGS sequence"/>
</dbReference>
<dbReference type="EMBL" id="QXTE01000011">
    <property type="protein sequence ID" value="TFK14326.1"/>
    <property type="molecule type" value="Genomic_DNA"/>
</dbReference>
<name>A0A4D9EV01_9SAUR</name>
<proteinExistence type="predicted"/>
<protein>
    <submittedName>
        <fullName evidence="1">14-3-3 protein theta</fullName>
    </submittedName>
</protein>
<comment type="caution">
    <text evidence="1">The sequence shown here is derived from an EMBL/GenBank/DDBJ whole genome shotgun (WGS) entry which is preliminary data.</text>
</comment>
<sequence>MSLIPLGTPVFTNSLLRCYTAHTGMLYRPAFQGLTNRGSVCTIFLTLVYHTKWVPCYTISPDQLTSPTQIQSVSSPPPPFLAPLTSSIFSSQDGSSSLLSSM</sequence>
<reference evidence="1 2" key="2">
    <citation type="submission" date="2019-04" db="EMBL/GenBank/DDBJ databases">
        <title>The genome sequence of big-headed turtle.</title>
        <authorList>
            <person name="Gong S."/>
        </authorList>
    </citation>
    <scope>NUCLEOTIDE SEQUENCE [LARGE SCALE GENOMIC DNA]</scope>
    <source>
        <strain evidence="1">DO16091913</strain>
        <tissue evidence="1">Muscle</tissue>
    </source>
</reference>
<dbReference type="AlphaFoldDB" id="A0A4D9EV01"/>